<evidence type="ECO:0000313" key="8">
    <source>
        <dbReference type="EMBL" id="PRZ43521.1"/>
    </source>
</evidence>
<evidence type="ECO:0000256" key="3">
    <source>
        <dbReference type="ARBA" id="ARBA00022989"/>
    </source>
</evidence>
<evidence type="ECO:0000256" key="6">
    <source>
        <dbReference type="SAM" id="Phobius"/>
    </source>
</evidence>
<feature type="transmembrane region" description="Helical" evidence="6">
    <location>
        <begin position="133"/>
        <end position="150"/>
    </location>
</feature>
<feature type="compositionally biased region" description="Basic and acidic residues" evidence="5">
    <location>
        <begin position="174"/>
        <end position="195"/>
    </location>
</feature>
<keyword evidence="4 6" id="KW-0472">Membrane</keyword>
<dbReference type="InterPro" id="IPR009908">
    <property type="entry name" value="Methylamine_util_MauE"/>
</dbReference>
<dbReference type="GO" id="GO:0016020">
    <property type="term" value="C:membrane"/>
    <property type="evidence" value="ECO:0007669"/>
    <property type="project" value="UniProtKB-SubCell"/>
</dbReference>
<feature type="domain" description="Methylamine utilisation protein MauE" evidence="7">
    <location>
        <begin position="15"/>
        <end position="143"/>
    </location>
</feature>
<feature type="transmembrane region" description="Helical" evidence="6">
    <location>
        <begin position="55"/>
        <end position="76"/>
    </location>
</feature>
<feature type="compositionally biased region" description="Acidic residues" evidence="5">
    <location>
        <begin position="163"/>
        <end position="173"/>
    </location>
</feature>
<dbReference type="EMBL" id="PVUE01000002">
    <property type="protein sequence ID" value="PRZ43521.1"/>
    <property type="molecule type" value="Genomic_DNA"/>
</dbReference>
<dbReference type="Pfam" id="PF07291">
    <property type="entry name" value="MauE"/>
    <property type="match status" value="1"/>
</dbReference>
<keyword evidence="2 6" id="KW-0812">Transmembrane</keyword>
<dbReference type="OrthoDB" id="5422529at2"/>
<dbReference type="GO" id="GO:0030416">
    <property type="term" value="P:methylamine metabolic process"/>
    <property type="evidence" value="ECO:0007669"/>
    <property type="project" value="InterPro"/>
</dbReference>
<gene>
    <name evidence="8" type="ORF">CLV47_102209</name>
</gene>
<evidence type="ECO:0000313" key="9">
    <source>
        <dbReference type="Proteomes" id="UP000237752"/>
    </source>
</evidence>
<proteinExistence type="predicted"/>
<keyword evidence="3 6" id="KW-1133">Transmembrane helix</keyword>
<feature type="transmembrane region" description="Helical" evidence="6">
    <location>
        <begin position="83"/>
        <end position="103"/>
    </location>
</feature>
<keyword evidence="9" id="KW-1185">Reference proteome</keyword>
<comment type="subcellular location">
    <subcellularLocation>
        <location evidence="1">Membrane</location>
        <topology evidence="1">Multi-pass membrane protein</topology>
    </subcellularLocation>
</comment>
<evidence type="ECO:0000259" key="7">
    <source>
        <dbReference type="Pfam" id="PF07291"/>
    </source>
</evidence>
<name>A0A2T1A4J2_9ACTN</name>
<feature type="transmembrane region" description="Helical" evidence="6">
    <location>
        <begin position="18"/>
        <end position="35"/>
    </location>
</feature>
<comment type="caution">
    <text evidence="8">The sequence shown here is derived from an EMBL/GenBank/DDBJ whole genome shotgun (WGS) entry which is preliminary data.</text>
</comment>
<sequence length="195" mass="21319">MRNTKVWSRRVQPGISTLLRVVMGVVFLIAGVSKLENLAIAELSVKSYELLPNDVASVVGIVLPILEVALAVLLLLGIGIRVTAIVLSLMLVAFIIGIGSLWARGIVAQCGCFGGTLIMTKAPSYPLEIARDSLMLLATIWLVIWPRTFLSIDGWLARRSTDSDDLNEITQDEGESKDGENHEEADEYEGRLQRS</sequence>
<dbReference type="AlphaFoldDB" id="A0A2T1A4J2"/>
<organism evidence="8 9">
    <name type="scientific">Antricoccus suffuscus</name>
    <dbReference type="NCBI Taxonomy" id="1629062"/>
    <lineage>
        <taxon>Bacteria</taxon>
        <taxon>Bacillati</taxon>
        <taxon>Actinomycetota</taxon>
        <taxon>Actinomycetes</taxon>
        <taxon>Geodermatophilales</taxon>
        <taxon>Antricoccaceae</taxon>
        <taxon>Antricoccus</taxon>
    </lineage>
</organism>
<evidence type="ECO:0000256" key="1">
    <source>
        <dbReference type="ARBA" id="ARBA00004141"/>
    </source>
</evidence>
<accession>A0A2T1A4J2</accession>
<evidence type="ECO:0000256" key="4">
    <source>
        <dbReference type="ARBA" id="ARBA00023136"/>
    </source>
</evidence>
<protein>
    <submittedName>
        <fullName evidence="8">Putative membrane protein YphA (DoxX/SURF4 family)</fullName>
    </submittedName>
</protein>
<evidence type="ECO:0000256" key="2">
    <source>
        <dbReference type="ARBA" id="ARBA00022692"/>
    </source>
</evidence>
<dbReference type="RefSeq" id="WP_106347681.1">
    <property type="nucleotide sequence ID" value="NZ_PVUE01000002.1"/>
</dbReference>
<dbReference type="UniPathway" id="UPA00895"/>
<dbReference type="Proteomes" id="UP000237752">
    <property type="component" value="Unassembled WGS sequence"/>
</dbReference>
<evidence type="ECO:0000256" key="5">
    <source>
        <dbReference type="SAM" id="MobiDB-lite"/>
    </source>
</evidence>
<reference evidence="8 9" key="1">
    <citation type="submission" date="2018-03" db="EMBL/GenBank/DDBJ databases">
        <title>Genomic Encyclopedia of Archaeal and Bacterial Type Strains, Phase II (KMG-II): from individual species to whole genera.</title>
        <authorList>
            <person name="Goeker M."/>
        </authorList>
    </citation>
    <scope>NUCLEOTIDE SEQUENCE [LARGE SCALE GENOMIC DNA]</scope>
    <source>
        <strain evidence="8 9">DSM 100065</strain>
    </source>
</reference>
<feature type="region of interest" description="Disordered" evidence="5">
    <location>
        <begin position="162"/>
        <end position="195"/>
    </location>
</feature>